<dbReference type="WBParaSite" id="PgB17_g021_t01">
    <property type="protein sequence ID" value="PgB17_g021_t01"/>
    <property type="gene ID" value="PgB17_g021"/>
</dbReference>
<protein>
    <submittedName>
        <fullName evidence="3">Uncharacterized protein</fullName>
    </submittedName>
</protein>
<evidence type="ECO:0000256" key="1">
    <source>
        <dbReference type="SAM" id="Phobius"/>
    </source>
</evidence>
<dbReference type="Proteomes" id="UP000887569">
    <property type="component" value="Unplaced"/>
</dbReference>
<keyword evidence="1" id="KW-0472">Membrane</keyword>
<feature type="transmembrane region" description="Helical" evidence="1">
    <location>
        <begin position="74"/>
        <end position="99"/>
    </location>
</feature>
<keyword evidence="1" id="KW-1133">Transmembrane helix</keyword>
<accession>A0A914ZSR3</accession>
<organism evidence="2 3">
    <name type="scientific">Parascaris univalens</name>
    <name type="common">Nematode worm</name>
    <dbReference type="NCBI Taxonomy" id="6257"/>
    <lineage>
        <taxon>Eukaryota</taxon>
        <taxon>Metazoa</taxon>
        <taxon>Ecdysozoa</taxon>
        <taxon>Nematoda</taxon>
        <taxon>Chromadorea</taxon>
        <taxon>Rhabditida</taxon>
        <taxon>Spirurina</taxon>
        <taxon>Ascaridomorpha</taxon>
        <taxon>Ascaridoidea</taxon>
        <taxon>Ascarididae</taxon>
        <taxon>Parascaris</taxon>
    </lineage>
</organism>
<evidence type="ECO:0000313" key="3">
    <source>
        <dbReference type="WBParaSite" id="PgB17_g021_t01"/>
    </source>
</evidence>
<feature type="transmembrane region" description="Helical" evidence="1">
    <location>
        <begin position="41"/>
        <end position="62"/>
    </location>
</feature>
<sequence>MIKLRSAALSVAGVFLSAAVIAAVLALALWDFKSHNTQKNLLYGVGVLLSFILNFIISGSLVQGIRFNMPQLMLPYIVCASFHLLISMISIIFFALSAFDSHSSNGFTQLQSFYILIFFI</sequence>
<keyword evidence="1" id="KW-0812">Transmembrane</keyword>
<feature type="transmembrane region" description="Helical" evidence="1">
    <location>
        <begin position="7"/>
        <end position="29"/>
    </location>
</feature>
<reference evidence="3" key="1">
    <citation type="submission" date="2022-11" db="UniProtKB">
        <authorList>
            <consortium name="WormBaseParasite"/>
        </authorList>
    </citation>
    <scope>IDENTIFICATION</scope>
</reference>
<dbReference type="AlphaFoldDB" id="A0A914ZSR3"/>
<evidence type="ECO:0000313" key="2">
    <source>
        <dbReference type="Proteomes" id="UP000887569"/>
    </source>
</evidence>
<name>A0A914ZSR3_PARUN</name>
<keyword evidence="2" id="KW-1185">Reference proteome</keyword>
<proteinExistence type="predicted"/>